<dbReference type="AlphaFoldDB" id="A0A8C5T4D0"/>
<reference evidence="2" key="2">
    <citation type="submission" date="2025-09" db="UniProtKB">
        <authorList>
            <consortium name="Ensembl"/>
        </authorList>
    </citation>
    <scope>IDENTIFICATION</scope>
</reference>
<evidence type="ECO:0000313" key="2">
    <source>
        <dbReference type="Ensembl" id="ENSMCSP00000002343.1"/>
    </source>
</evidence>
<dbReference type="OrthoDB" id="276744at2759"/>
<name>A0A8C5T4D0_9PASS</name>
<dbReference type="Proteomes" id="UP000694560">
    <property type="component" value="Unplaced"/>
</dbReference>
<feature type="compositionally biased region" description="Basic residues" evidence="1">
    <location>
        <begin position="127"/>
        <end position="144"/>
    </location>
</feature>
<organism evidence="2 3">
    <name type="scientific">Malurus cyaneus samueli</name>
    <dbReference type="NCBI Taxonomy" id="2593467"/>
    <lineage>
        <taxon>Eukaryota</taxon>
        <taxon>Metazoa</taxon>
        <taxon>Chordata</taxon>
        <taxon>Craniata</taxon>
        <taxon>Vertebrata</taxon>
        <taxon>Euteleostomi</taxon>
        <taxon>Archelosauria</taxon>
        <taxon>Archosauria</taxon>
        <taxon>Dinosauria</taxon>
        <taxon>Saurischia</taxon>
        <taxon>Theropoda</taxon>
        <taxon>Coelurosauria</taxon>
        <taxon>Aves</taxon>
        <taxon>Neognathae</taxon>
        <taxon>Neoaves</taxon>
        <taxon>Telluraves</taxon>
        <taxon>Australaves</taxon>
        <taxon>Passeriformes</taxon>
        <taxon>Meliphagoidea</taxon>
        <taxon>Maluridae</taxon>
        <taxon>Malurus</taxon>
    </lineage>
</organism>
<dbReference type="Ensembl" id="ENSMCST00000002398.1">
    <property type="protein sequence ID" value="ENSMCSP00000002343.1"/>
    <property type="gene ID" value="ENSMCSG00000001746.1"/>
</dbReference>
<reference evidence="2" key="1">
    <citation type="submission" date="2025-08" db="UniProtKB">
        <authorList>
            <consortium name="Ensembl"/>
        </authorList>
    </citation>
    <scope>IDENTIFICATION</scope>
</reference>
<proteinExistence type="predicted"/>
<sequence>MELGNGPKELVFQMFYCTFCLCYIQSFGKPSKPVQTQNNPWKLQLQGASDSKRSVLMGKMKLKIQGQGEKHGTAYAGNVQKRKGELMRFDTTTTPQKIKDNGFKLKEGRFRLDIQRKFFPVRVVRHWNRRARKKKKEKKPKTKQQNKLPKPN</sequence>
<accession>A0A8C5T4D0</accession>
<evidence type="ECO:0000256" key="1">
    <source>
        <dbReference type="SAM" id="MobiDB-lite"/>
    </source>
</evidence>
<evidence type="ECO:0000313" key="3">
    <source>
        <dbReference type="Proteomes" id="UP000694560"/>
    </source>
</evidence>
<protein>
    <submittedName>
        <fullName evidence="2">Uncharacterized protein</fullName>
    </submittedName>
</protein>
<keyword evidence="3" id="KW-1185">Reference proteome</keyword>
<feature type="region of interest" description="Disordered" evidence="1">
    <location>
        <begin position="127"/>
        <end position="152"/>
    </location>
</feature>